<protein>
    <recommendedName>
        <fullName evidence="4">Fibronectin type-III domain-containing protein</fullName>
    </recommendedName>
</protein>
<reference evidence="5 6" key="1">
    <citation type="journal article" date="2024" name="Insects">
        <title>An Improved Chromosome-Level Genome Assembly of the Firefly Pyrocoelia pectoralis.</title>
        <authorList>
            <person name="Fu X."/>
            <person name="Meyer-Rochow V.B."/>
            <person name="Ballantyne L."/>
            <person name="Zhu X."/>
        </authorList>
    </citation>
    <scope>NUCLEOTIDE SEQUENCE [LARGE SCALE GENOMIC DNA]</scope>
    <source>
        <strain evidence="5">XCY_ONT2</strain>
    </source>
</reference>
<dbReference type="CDD" id="cd00063">
    <property type="entry name" value="FN3"/>
    <property type="match status" value="9"/>
</dbReference>
<feature type="compositionally biased region" description="Basic residues" evidence="2">
    <location>
        <begin position="23"/>
        <end position="39"/>
    </location>
</feature>
<dbReference type="PANTHER" id="PTHR13817">
    <property type="entry name" value="TITIN"/>
    <property type="match status" value="1"/>
</dbReference>
<proteinExistence type="predicted"/>
<dbReference type="Proteomes" id="UP001329430">
    <property type="component" value="Chromosome 3"/>
</dbReference>
<feature type="compositionally biased region" description="Acidic residues" evidence="2">
    <location>
        <begin position="302"/>
        <end position="312"/>
    </location>
</feature>
<feature type="domain" description="Fibronectin type-III" evidence="4">
    <location>
        <begin position="717"/>
        <end position="812"/>
    </location>
</feature>
<accession>A0AAN7VNQ7</accession>
<feature type="transmembrane region" description="Helical" evidence="3">
    <location>
        <begin position="1230"/>
        <end position="1253"/>
    </location>
</feature>
<evidence type="ECO:0000313" key="5">
    <source>
        <dbReference type="EMBL" id="KAK5647119.1"/>
    </source>
</evidence>
<keyword evidence="1" id="KW-0677">Repeat</keyword>
<gene>
    <name evidence="5" type="ORF">RI129_005583</name>
</gene>
<name>A0AAN7VNQ7_9COLE</name>
<evidence type="ECO:0000256" key="1">
    <source>
        <dbReference type="ARBA" id="ARBA00022737"/>
    </source>
</evidence>
<dbReference type="EMBL" id="JAVRBK010000003">
    <property type="protein sequence ID" value="KAK5647119.1"/>
    <property type="molecule type" value="Genomic_DNA"/>
</dbReference>
<dbReference type="Pfam" id="PF00041">
    <property type="entry name" value="fn3"/>
    <property type="match status" value="7"/>
</dbReference>
<keyword evidence="3" id="KW-0472">Membrane</keyword>
<keyword evidence="3" id="KW-1133">Transmembrane helix</keyword>
<comment type="caution">
    <text evidence="5">The sequence shown here is derived from an EMBL/GenBank/DDBJ whole genome shotgun (WGS) entry which is preliminary data.</text>
</comment>
<dbReference type="PRINTS" id="PR00014">
    <property type="entry name" value="FNTYPEIII"/>
</dbReference>
<evidence type="ECO:0000259" key="4">
    <source>
        <dbReference type="PROSITE" id="PS50853"/>
    </source>
</evidence>
<feature type="domain" description="Fibronectin type-III" evidence="4">
    <location>
        <begin position="435"/>
        <end position="526"/>
    </location>
</feature>
<dbReference type="PROSITE" id="PS50853">
    <property type="entry name" value="FN3"/>
    <property type="match status" value="9"/>
</dbReference>
<feature type="domain" description="Fibronectin type-III" evidence="4">
    <location>
        <begin position="326"/>
        <end position="431"/>
    </location>
</feature>
<sequence>MVKVKEDSAMAEPKPANPAHHATVTRKPRHHNHTHHHPPYPHAHIPYYYHFSYPSENSEVNGTNGAASPAKFYFGPGFEPQTQLPNAFGAGPSQGQNGSEYVVLFHVNPGVTISFQIGDNFEVLRGPVTVPMVSTNSSPPIAMPVQVPPGHVVQQIVDESGTLRHVILSPQHPAGLVPLPSHNPQHYGAGPPNGSNQPPQTFYPGISPGYPPPHFHSSIPPGHPSHVSSTHSGHSPPPNHGYYKDERTQQRYYKLRKKLHDKQMRNDSGQNTPLLSPRKDVINGLPRSNIKEKGMNSVGTSEDGEESSSVQDEDDYVHIITDMLSSVQSPKVSELSSRSALLQWAAPLRLSEASSNDSHELDISESDLRYEVLLSDKSKEMKYKSIYSGTSLSCRIQDLRPGQEYSVCLQVHLDELQGSASDPIKFVTPPCEPDQPQAPKLISRSKSNLQLRWNAVNDNGSHIQYYILEYDEGKGGDFVELHKSRGKQHSLSKLQPATVYKFRLAALNEVGKSIYSDVASFSTSDVAPLQPAPPSLRDSTINSLHLVWNRRPKDDEFVLQLDDLKTRYGYLIVYNGKNTEYICENLKRYTDYKFRLKAQNNGGCSPWSEEVTFKTLPDRPARPSKPVVKGRIHAHMFRLKWEPPSDTGGAEITKYILELNSGSGYQNVYAGSETEAVCDKLTPGTTYQLRVSCLSAGGRSTYSDPCTVTTDAISPGQCTELRLHGKPRPNIITVRWNEPDYNGGAPVLEYEVEMVSDDGSQSIVHKSKEIECTVSNVSPGCEYLFMVRAVNRIGPGLWTETLAVQSGAAPPDIPMAPVATPKSPFHIYLEWQEPNNNGASITEYKVVMSPNEAIDEQFLSIFQGSATNYDVRGLLPFTPYYFRVQACNNAGFSLFSPVSATITPAAPPAAISCIEHDKTPTSVTLSWTEPPCNGASISHYNIEIGDQTITTAGSETCYTIESLNPLTTYKIKIQAVNNVGTGPFSSILKVATLALPPIAPRLECVGIGHNYLKLKWGEGRNYDFTQYCVEMENSRSKEFQCVYQGTAFTYKVNKLQELTSYRFRICASNDTGDGDYSDEYEFNTSIAPPTSIKPPKAVEIEQRSCVLEWPSSKNSTADPIIYLVQVCRLKDQDFKQVYKGSDTKCTLENLEPGADYNARVCPIRLSSSGELPGPYSPQLTFSTAAAETLIIPKLSQPVTSSPTHVHRNRSYLKLFWPHLMPSKSMSDQQLVLVGTLLLILVGIVIAVGLASLVKFD</sequence>
<evidence type="ECO:0000313" key="6">
    <source>
        <dbReference type="Proteomes" id="UP001329430"/>
    </source>
</evidence>
<feature type="region of interest" description="Disordered" evidence="2">
    <location>
        <begin position="259"/>
        <end position="312"/>
    </location>
</feature>
<dbReference type="InterPro" id="IPR013783">
    <property type="entry name" value="Ig-like_fold"/>
</dbReference>
<feature type="region of interest" description="Disordered" evidence="2">
    <location>
        <begin position="1"/>
        <end position="39"/>
    </location>
</feature>
<dbReference type="FunFam" id="2.60.40.10:FF:000373">
    <property type="entry name" value="fibronectin type-III domain-containing protein 3A isoform X1"/>
    <property type="match status" value="1"/>
</dbReference>
<evidence type="ECO:0000256" key="3">
    <source>
        <dbReference type="SAM" id="Phobius"/>
    </source>
</evidence>
<dbReference type="InterPro" id="IPR003961">
    <property type="entry name" value="FN3_dom"/>
</dbReference>
<feature type="domain" description="Fibronectin type-III" evidence="4">
    <location>
        <begin position="999"/>
        <end position="1087"/>
    </location>
</feature>
<feature type="domain" description="Fibronectin type-III" evidence="4">
    <location>
        <begin position="1088"/>
        <end position="1186"/>
    </location>
</feature>
<feature type="domain" description="Fibronectin type-III" evidence="4">
    <location>
        <begin position="909"/>
        <end position="997"/>
    </location>
</feature>
<organism evidence="5 6">
    <name type="scientific">Pyrocoelia pectoralis</name>
    <dbReference type="NCBI Taxonomy" id="417401"/>
    <lineage>
        <taxon>Eukaryota</taxon>
        <taxon>Metazoa</taxon>
        <taxon>Ecdysozoa</taxon>
        <taxon>Arthropoda</taxon>
        <taxon>Hexapoda</taxon>
        <taxon>Insecta</taxon>
        <taxon>Pterygota</taxon>
        <taxon>Neoptera</taxon>
        <taxon>Endopterygota</taxon>
        <taxon>Coleoptera</taxon>
        <taxon>Polyphaga</taxon>
        <taxon>Elateriformia</taxon>
        <taxon>Elateroidea</taxon>
        <taxon>Lampyridae</taxon>
        <taxon>Lampyrinae</taxon>
        <taxon>Pyrocoelia</taxon>
    </lineage>
</organism>
<dbReference type="InterPro" id="IPR050964">
    <property type="entry name" value="Striated_Muscle_Regulatory"/>
</dbReference>
<keyword evidence="6" id="KW-1185">Reference proteome</keyword>
<dbReference type="PANTHER" id="PTHR13817:SF73">
    <property type="entry name" value="FIBRONECTIN TYPE-III DOMAIN-CONTAINING PROTEIN"/>
    <property type="match status" value="1"/>
</dbReference>
<feature type="domain" description="Fibronectin type-III" evidence="4">
    <location>
        <begin position="622"/>
        <end position="713"/>
    </location>
</feature>
<dbReference type="AlphaFoldDB" id="A0AAN7VNQ7"/>
<dbReference type="FunFam" id="2.60.40.10:FF:001846">
    <property type="entry name" value="Uncharacterized protein, isoform E"/>
    <property type="match status" value="1"/>
</dbReference>
<dbReference type="SMART" id="SM00060">
    <property type="entry name" value="FN3"/>
    <property type="match status" value="9"/>
</dbReference>
<dbReference type="Gene3D" id="2.60.40.10">
    <property type="entry name" value="Immunoglobulins"/>
    <property type="match status" value="9"/>
</dbReference>
<evidence type="ECO:0000256" key="2">
    <source>
        <dbReference type="SAM" id="MobiDB-lite"/>
    </source>
</evidence>
<dbReference type="SUPFAM" id="SSF49265">
    <property type="entry name" value="Fibronectin type III"/>
    <property type="match status" value="6"/>
</dbReference>
<feature type="domain" description="Fibronectin type-III" evidence="4">
    <location>
        <begin position="813"/>
        <end position="908"/>
    </location>
</feature>
<dbReference type="InterPro" id="IPR036116">
    <property type="entry name" value="FN3_sf"/>
</dbReference>
<feature type="region of interest" description="Disordered" evidence="2">
    <location>
        <begin position="174"/>
        <end position="245"/>
    </location>
</feature>
<keyword evidence="3" id="KW-0812">Transmembrane</keyword>
<feature type="domain" description="Fibronectin type-III" evidence="4">
    <location>
        <begin position="530"/>
        <end position="618"/>
    </location>
</feature>